<evidence type="ECO:0000256" key="5">
    <source>
        <dbReference type="SAM" id="Phobius"/>
    </source>
</evidence>
<proteinExistence type="predicted"/>
<feature type="transmembrane region" description="Helical" evidence="5">
    <location>
        <begin position="95"/>
        <end position="116"/>
    </location>
</feature>
<dbReference type="Pfam" id="PF00892">
    <property type="entry name" value="EamA"/>
    <property type="match status" value="2"/>
</dbReference>
<sequence>MKNYKLLFAILTVALVWGTTFMGIRVAVETIPGWFVAGIRQFLAGLIMLTILLFRKELKWIGWKNFGYQIVFSVLMLVMANGLTTVAEEELSSSLAALISACSPILVFIGSLFLGLQKFSFKSLLGVIICFSGILMIFWDGLQDLAIPEYRNGIIMMFFAILGWAGGTIFTKKMNIKSENISLNLVYQFLFAGVFQILLAFLVTDNYNFGNWSSKSIAAMLYLAVFGSVITFFAFHYALTKISPIQVSILSYINTIIAIFLGWLLLDEKITIQFILAAILIICGVFIINYKPEMFRRKVLK</sequence>
<dbReference type="STRING" id="619805.SAMN05660477_02853"/>
<evidence type="ECO:0000313" key="7">
    <source>
        <dbReference type="EMBL" id="SKC07994.1"/>
    </source>
</evidence>
<keyword evidence="3 5" id="KW-1133">Transmembrane helix</keyword>
<dbReference type="InterPro" id="IPR050638">
    <property type="entry name" value="AA-Vitamin_Transporters"/>
</dbReference>
<evidence type="ECO:0000256" key="1">
    <source>
        <dbReference type="ARBA" id="ARBA00004141"/>
    </source>
</evidence>
<feature type="transmembrane region" description="Helical" evidence="5">
    <location>
        <begin position="66"/>
        <end position="83"/>
    </location>
</feature>
<dbReference type="AlphaFoldDB" id="A0A1T5GHR4"/>
<feature type="transmembrane region" description="Helical" evidence="5">
    <location>
        <begin position="247"/>
        <end position="266"/>
    </location>
</feature>
<feature type="transmembrane region" description="Helical" evidence="5">
    <location>
        <begin position="33"/>
        <end position="54"/>
    </location>
</feature>
<evidence type="ECO:0000256" key="2">
    <source>
        <dbReference type="ARBA" id="ARBA00022692"/>
    </source>
</evidence>
<feature type="transmembrane region" description="Helical" evidence="5">
    <location>
        <begin position="183"/>
        <end position="204"/>
    </location>
</feature>
<feature type="transmembrane region" description="Helical" evidence="5">
    <location>
        <begin position="216"/>
        <end position="235"/>
    </location>
</feature>
<evidence type="ECO:0000256" key="3">
    <source>
        <dbReference type="ARBA" id="ARBA00022989"/>
    </source>
</evidence>
<organism evidence="7 8">
    <name type="scientific">Soonwooa buanensis</name>
    <dbReference type="NCBI Taxonomy" id="619805"/>
    <lineage>
        <taxon>Bacteria</taxon>
        <taxon>Pseudomonadati</taxon>
        <taxon>Bacteroidota</taxon>
        <taxon>Flavobacteriia</taxon>
        <taxon>Flavobacteriales</taxon>
        <taxon>Weeksellaceae</taxon>
        <taxon>Chryseobacterium group</taxon>
        <taxon>Soonwooa</taxon>
    </lineage>
</organism>
<comment type="subcellular location">
    <subcellularLocation>
        <location evidence="1">Membrane</location>
        <topology evidence="1">Multi-pass membrane protein</topology>
    </subcellularLocation>
</comment>
<feature type="domain" description="EamA" evidence="6">
    <location>
        <begin position="152"/>
        <end position="289"/>
    </location>
</feature>
<keyword evidence="4 5" id="KW-0472">Membrane</keyword>
<name>A0A1T5GHR4_9FLAO</name>
<dbReference type="PANTHER" id="PTHR32322:SF14">
    <property type="entry name" value="PROTEIN PAGO"/>
    <property type="match status" value="1"/>
</dbReference>
<dbReference type="SUPFAM" id="SSF103481">
    <property type="entry name" value="Multidrug resistance efflux transporter EmrE"/>
    <property type="match status" value="2"/>
</dbReference>
<dbReference type="InterPro" id="IPR000620">
    <property type="entry name" value="EamA_dom"/>
</dbReference>
<evidence type="ECO:0000259" key="6">
    <source>
        <dbReference type="Pfam" id="PF00892"/>
    </source>
</evidence>
<keyword evidence="8" id="KW-1185">Reference proteome</keyword>
<feature type="domain" description="EamA" evidence="6">
    <location>
        <begin position="7"/>
        <end position="138"/>
    </location>
</feature>
<reference evidence="7 8" key="1">
    <citation type="submission" date="2017-02" db="EMBL/GenBank/DDBJ databases">
        <authorList>
            <person name="Peterson S.W."/>
        </authorList>
    </citation>
    <scope>NUCLEOTIDE SEQUENCE [LARGE SCALE GENOMIC DNA]</scope>
    <source>
        <strain evidence="7 8">DSM 22323</strain>
    </source>
</reference>
<keyword evidence="2 5" id="KW-0812">Transmembrane</keyword>
<gene>
    <name evidence="7" type="ORF">SAMN05660477_02853</name>
</gene>
<protein>
    <submittedName>
        <fullName evidence="7">Threonine/homoserine efflux transporter RhtA</fullName>
    </submittedName>
</protein>
<dbReference type="PANTHER" id="PTHR32322">
    <property type="entry name" value="INNER MEMBRANE TRANSPORTER"/>
    <property type="match status" value="1"/>
</dbReference>
<dbReference type="OrthoDB" id="9812547at2"/>
<feature type="transmembrane region" description="Helical" evidence="5">
    <location>
        <begin position="272"/>
        <end position="290"/>
    </location>
</feature>
<dbReference type="Proteomes" id="UP000191112">
    <property type="component" value="Unassembled WGS sequence"/>
</dbReference>
<evidence type="ECO:0000256" key="4">
    <source>
        <dbReference type="ARBA" id="ARBA00023136"/>
    </source>
</evidence>
<dbReference type="RefSeq" id="WP_079668049.1">
    <property type="nucleotide sequence ID" value="NZ_FUYZ01000012.1"/>
</dbReference>
<accession>A0A1T5GHR4</accession>
<feature type="transmembrane region" description="Helical" evidence="5">
    <location>
        <begin position="123"/>
        <end position="142"/>
    </location>
</feature>
<evidence type="ECO:0000313" key="8">
    <source>
        <dbReference type="Proteomes" id="UP000191112"/>
    </source>
</evidence>
<dbReference type="InterPro" id="IPR037185">
    <property type="entry name" value="EmrE-like"/>
</dbReference>
<dbReference type="GO" id="GO:0016020">
    <property type="term" value="C:membrane"/>
    <property type="evidence" value="ECO:0007669"/>
    <property type="project" value="UniProtKB-SubCell"/>
</dbReference>
<feature type="transmembrane region" description="Helical" evidence="5">
    <location>
        <begin position="154"/>
        <end position="171"/>
    </location>
</feature>
<dbReference type="EMBL" id="FUYZ01000012">
    <property type="protein sequence ID" value="SKC07994.1"/>
    <property type="molecule type" value="Genomic_DNA"/>
</dbReference>